<evidence type="ECO:0000313" key="3">
    <source>
        <dbReference type="Proteomes" id="UP000823865"/>
    </source>
</evidence>
<dbReference type="SUPFAM" id="SSF52540">
    <property type="entry name" value="P-loop containing nucleoside triphosphate hydrolases"/>
    <property type="match status" value="1"/>
</dbReference>
<feature type="coiled-coil region" evidence="1">
    <location>
        <begin position="273"/>
        <end position="387"/>
    </location>
</feature>
<dbReference type="AlphaFoldDB" id="A0A9E2L7S5"/>
<keyword evidence="1" id="KW-0175">Coiled coil</keyword>
<dbReference type="Proteomes" id="UP000823865">
    <property type="component" value="Unassembled WGS sequence"/>
</dbReference>
<protein>
    <submittedName>
        <fullName evidence="2">AAA family ATPase</fullName>
    </submittedName>
</protein>
<accession>A0A9E2L7S5</accession>
<organism evidence="2 3">
    <name type="scientific">Candidatus Paraprevotella stercoravium</name>
    <dbReference type="NCBI Taxonomy" id="2838725"/>
    <lineage>
        <taxon>Bacteria</taxon>
        <taxon>Pseudomonadati</taxon>
        <taxon>Bacteroidota</taxon>
        <taxon>Bacteroidia</taxon>
        <taxon>Bacteroidales</taxon>
        <taxon>Prevotellaceae</taxon>
        <taxon>Paraprevotella</taxon>
    </lineage>
</organism>
<dbReference type="Pfam" id="PF13555">
    <property type="entry name" value="AAA_29"/>
    <property type="match status" value="1"/>
</dbReference>
<comment type="caution">
    <text evidence="2">The sequence shown here is derived from an EMBL/GenBank/DDBJ whole genome shotgun (WGS) entry which is preliminary data.</text>
</comment>
<dbReference type="EMBL" id="JAHLFU010000165">
    <property type="protein sequence ID" value="MBU3853697.1"/>
    <property type="molecule type" value="Genomic_DNA"/>
</dbReference>
<dbReference type="Pfam" id="PF13558">
    <property type="entry name" value="SbcC_Walker_B"/>
    <property type="match status" value="1"/>
</dbReference>
<name>A0A9E2L7S5_9BACT</name>
<proteinExistence type="predicted"/>
<reference evidence="2" key="1">
    <citation type="journal article" date="2021" name="PeerJ">
        <title>Extensive microbial diversity within the chicken gut microbiome revealed by metagenomics and culture.</title>
        <authorList>
            <person name="Gilroy R."/>
            <person name="Ravi A."/>
            <person name="Getino M."/>
            <person name="Pursley I."/>
            <person name="Horton D.L."/>
            <person name="Alikhan N.F."/>
            <person name="Baker D."/>
            <person name="Gharbi K."/>
            <person name="Hall N."/>
            <person name="Watson M."/>
            <person name="Adriaenssens E.M."/>
            <person name="Foster-Nyarko E."/>
            <person name="Jarju S."/>
            <person name="Secka A."/>
            <person name="Antonio M."/>
            <person name="Oren A."/>
            <person name="Chaudhuri R.R."/>
            <person name="La Ragione R."/>
            <person name="Hildebrand F."/>
            <person name="Pallen M.J."/>
        </authorList>
    </citation>
    <scope>NUCLEOTIDE SEQUENCE</scope>
    <source>
        <strain evidence="2">G3-2149</strain>
    </source>
</reference>
<reference evidence="2" key="2">
    <citation type="submission" date="2021-04" db="EMBL/GenBank/DDBJ databases">
        <authorList>
            <person name="Gilroy R."/>
        </authorList>
    </citation>
    <scope>NUCLEOTIDE SEQUENCE</scope>
    <source>
        <strain evidence="2">G3-2149</strain>
    </source>
</reference>
<feature type="coiled-coil region" evidence="1">
    <location>
        <begin position="631"/>
        <end position="739"/>
    </location>
</feature>
<gene>
    <name evidence="2" type="ORF">H9789_07790</name>
</gene>
<dbReference type="InterPro" id="IPR027417">
    <property type="entry name" value="P-loop_NTPase"/>
</dbReference>
<evidence type="ECO:0000256" key="1">
    <source>
        <dbReference type="SAM" id="Coils"/>
    </source>
</evidence>
<sequence length="1130" mass="132794">MLSLFNTRSEMSGFRLQYMEIYNWGTFHEKIFRMAPEGNNALLTGANASGKSTLIDALLTLMVPAKKDRFYNQSSGVEKKGNRTEETYVLGHYGNIQKDGENAVTTQALRDQSTYSVLLASFMNTDDQHVVTVFQVRWFSSGELRRTFGLAHCPLEIQRDFQPFDGRGNWRKRLEAAYKGPRTMVEFFDGPVGYAERMTQLLGMRSVKALSLFNQIVGVKVLDDLDDFIRTNMLEELDAEGQYIQLKDSFTTLIEAKNNIEKASMQIEMLRPIAALADKIGQADDRLKQLNMDKDTAVYWFARQLINMGEERLSWAEKSKTQLQKELEKLRAKEEKLRQEERSLAIAIEQDEVGRKVKELEDEVRQLGELRDQRMKKMDEYNRLAEQLSLKTNPQKDTFLKQQEEAAVRCERIRDEQEACIRQTIALENEQNELAKELKEQVEYVELIRKNKNNIPAKEMEIRDALLRHTGATKEELPFIGELIRVRDDEKEWEVAIEKILHHFALHLMVPEMYYHQVTEYLNENNVGGRILFFRYVPYCGLNNALLYDWPEDTLISKIEIKDTTEYEEWVCDTILEKFNYTCVPSLEDFERCKEKAVTREGLIKTSGDRHEKDDRPHVLKRENYVLGWENQEKLRLLQQEIRQMQEQENEKRGQQVELEKKRRALEQQQDALRKLTELFTDYELMDWADYAQQYQNKMDGLEALRRESDHVKTLHEQLEKVREELKQVSQMAIEAKTKEIFGQENLIEQTQTELSENQKVIASIKSLLFTDFEKEYAYLCELTYDQLKQERGEFQKKNERARGRLAAEKRGYEDEAKILIAAFKHPDEEITERFKDWRSDVDALPDANHIELIEAYTAMLARLEKENLPKYEKQFDGYIQKTLIDKVGEFRMFFVSWVDSIKENIAMLNESLKGIEYRKAPSTYIQLVTNVRINEEVRAFRKMMEEAIPDVKRINASPEGRRDHFYDHIEPLMRRLEDEDWRDKVMDARGWFTYKAEEFNQSTGRKETTYENMGHLSGGEKAQLTYTILGSAIAYQFGLTKSGAQANSFRFIAIDEAFKAQDETKARYLINLCKQLHLQLLVVTPNDNIHIVENDISYVYFTERKEEKTSWLYSMPIEQWEQKKNNTLL</sequence>
<evidence type="ECO:0000313" key="2">
    <source>
        <dbReference type="EMBL" id="MBU3853697.1"/>
    </source>
</evidence>
<dbReference type="Gene3D" id="3.40.50.300">
    <property type="entry name" value="P-loop containing nucleotide triphosphate hydrolases"/>
    <property type="match status" value="2"/>
</dbReference>